<protein>
    <submittedName>
        <fullName evidence="3">CPBP family intramembrane metalloprotease</fullName>
    </submittedName>
</protein>
<dbReference type="OrthoDB" id="275779at2157"/>
<dbReference type="EMBL" id="WOYG01000001">
    <property type="protein sequence ID" value="NLV10494.1"/>
    <property type="molecule type" value="Genomic_DNA"/>
</dbReference>
<organism evidence="3 4">
    <name type="scientific">Halomicrobium mukohataei</name>
    <dbReference type="NCBI Taxonomy" id="57705"/>
    <lineage>
        <taxon>Archaea</taxon>
        <taxon>Methanobacteriati</taxon>
        <taxon>Methanobacteriota</taxon>
        <taxon>Stenosarchaea group</taxon>
        <taxon>Halobacteria</taxon>
        <taxon>Halobacteriales</taxon>
        <taxon>Haloarculaceae</taxon>
        <taxon>Halomicrobium</taxon>
    </lineage>
</organism>
<evidence type="ECO:0000256" key="1">
    <source>
        <dbReference type="SAM" id="Phobius"/>
    </source>
</evidence>
<evidence type="ECO:0000259" key="2">
    <source>
        <dbReference type="Pfam" id="PF02517"/>
    </source>
</evidence>
<keyword evidence="3" id="KW-0645">Protease</keyword>
<dbReference type="Pfam" id="PF02517">
    <property type="entry name" value="Rce1-like"/>
    <property type="match status" value="1"/>
</dbReference>
<keyword evidence="3" id="KW-0482">Metalloprotease</keyword>
<accession>A0A847UG76</accession>
<dbReference type="GO" id="GO:0008237">
    <property type="term" value="F:metallopeptidase activity"/>
    <property type="evidence" value="ECO:0007669"/>
    <property type="project" value="UniProtKB-KW"/>
</dbReference>
<dbReference type="Proteomes" id="UP000608662">
    <property type="component" value="Unassembled WGS sequence"/>
</dbReference>
<keyword evidence="3" id="KW-0378">Hydrolase</keyword>
<feature type="transmembrane region" description="Helical" evidence="1">
    <location>
        <begin position="140"/>
        <end position="161"/>
    </location>
</feature>
<evidence type="ECO:0000313" key="4">
    <source>
        <dbReference type="Proteomes" id="UP000608662"/>
    </source>
</evidence>
<keyword evidence="1" id="KW-0472">Membrane</keyword>
<gene>
    <name evidence="3" type="ORF">GOC74_11195</name>
</gene>
<dbReference type="InterPro" id="IPR003675">
    <property type="entry name" value="Rce1/LyrA-like_dom"/>
</dbReference>
<feature type="domain" description="CAAX prenyl protease 2/Lysostaphin resistance protein A-like" evidence="2">
    <location>
        <begin position="141"/>
        <end position="235"/>
    </location>
</feature>
<feature type="transmembrane region" description="Helical" evidence="1">
    <location>
        <begin position="201"/>
        <end position="219"/>
    </location>
</feature>
<reference evidence="3" key="1">
    <citation type="submission" date="2019-12" db="EMBL/GenBank/DDBJ databases">
        <title>Whole-genome sequence of Halomicrobium mukohataei pws1.</title>
        <authorList>
            <person name="Verma D.K."/>
            <person name="Gopal K."/>
            <person name="Prasad E.S."/>
        </authorList>
    </citation>
    <scope>NUCLEOTIDE SEQUENCE</scope>
    <source>
        <strain evidence="3">Pws1</strain>
    </source>
</reference>
<keyword evidence="1" id="KW-1133">Transmembrane helix</keyword>
<proteinExistence type="predicted"/>
<feature type="transmembrane region" description="Helical" evidence="1">
    <location>
        <begin position="173"/>
        <end position="195"/>
    </location>
</feature>
<feature type="transmembrane region" description="Helical" evidence="1">
    <location>
        <begin position="20"/>
        <end position="43"/>
    </location>
</feature>
<dbReference type="GO" id="GO:0080120">
    <property type="term" value="P:CAAX-box protein maturation"/>
    <property type="evidence" value="ECO:0007669"/>
    <property type="project" value="UniProtKB-ARBA"/>
</dbReference>
<keyword evidence="1" id="KW-0812">Transmembrane</keyword>
<name>A0A847UG76_9EURY</name>
<comment type="caution">
    <text evidence="3">The sequence shown here is derived from an EMBL/GenBank/DDBJ whole genome shotgun (WGS) entry which is preliminary data.</text>
</comment>
<dbReference type="GO" id="GO:0006508">
    <property type="term" value="P:proteolysis"/>
    <property type="evidence" value="ECO:0007669"/>
    <property type="project" value="UniProtKB-KW"/>
</dbReference>
<evidence type="ECO:0000313" key="3">
    <source>
        <dbReference type="EMBL" id="NLV10494.1"/>
    </source>
</evidence>
<dbReference type="RefSeq" id="WP_170094180.1">
    <property type="nucleotide sequence ID" value="NZ_WOYG01000001.1"/>
</dbReference>
<sequence length="247" mass="26030">MSVFPERLPSSAIGDTPLAVASALLLAVCGWIAGFGGVAAFQLSGSLFGVAETDAFTVLGSGVQIGFAVVAVAYLWRVEDRHRYVRVRIPTIRDLGWIAALPLGLWATSALLGVVLPALGLSVPTHETSRTVALLFDRPALWIVALLGLYAVAAPAEELLFRGVVQGRVRPHLGTAGVVLVSATAFALMHGVFAVFSTGSAVYSVVSTGAGGLLWGYAYERTENLAVTALNHAMMWTIPFESVFSIF</sequence>
<dbReference type="AlphaFoldDB" id="A0A847UG76"/>
<dbReference type="GO" id="GO:0004175">
    <property type="term" value="F:endopeptidase activity"/>
    <property type="evidence" value="ECO:0007669"/>
    <property type="project" value="UniProtKB-ARBA"/>
</dbReference>
<feature type="transmembrane region" description="Helical" evidence="1">
    <location>
        <begin position="97"/>
        <end position="120"/>
    </location>
</feature>
<feature type="transmembrane region" description="Helical" evidence="1">
    <location>
        <begin position="55"/>
        <end position="76"/>
    </location>
</feature>